<accession>A0A2U3KY06</accession>
<reference evidence="2" key="1">
    <citation type="submission" date="2018-02" db="EMBL/GenBank/DDBJ databases">
        <authorList>
            <person name="Hausmann B."/>
        </authorList>
    </citation>
    <scope>NUCLEOTIDE SEQUENCE [LARGE SCALE GENOMIC DNA]</scope>
    <source>
        <strain evidence="2">Peat soil MAG SbF1</strain>
    </source>
</reference>
<dbReference type="EMBL" id="OMOF01000235">
    <property type="protein sequence ID" value="SPF44545.1"/>
    <property type="molecule type" value="Genomic_DNA"/>
</dbReference>
<name>A0A2U3KY06_9FIRM</name>
<evidence type="ECO:0000313" key="1">
    <source>
        <dbReference type="EMBL" id="SPF44545.1"/>
    </source>
</evidence>
<organism evidence="1 2">
    <name type="scientific">Candidatus Desulfosporosinus infrequens</name>
    <dbReference type="NCBI Taxonomy" id="2043169"/>
    <lineage>
        <taxon>Bacteria</taxon>
        <taxon>Bacillati</taxon>
        <taxon>Bacillota</taxon>
        <taxon>Clostridia</taxon>
        <taxon>Eubacteriales</taxon>
        <taxon>Desulfitobacteriaceae</taxon>
        <taxon>Desulfosporosinus</taxon>
    </lineage>
</organism>
<sequence>MSMNLAELGRVLCKEFDQRERELKTFHSEIRTKVLNDRKELVKLREADRVNQQKARTQIWEENSGLLNKYGSERKTMEQGLRADRVAQINEMKAIANEWEEELQGWHKAGEYMVRKRTGR</sequence>
<dbReference type="Proteomes" id="UP000238916">
    <property type="component" value="Unassembled WGS sequence"/>
</dbReference>
<gene>
    <name evidence="1" type="ORF">SBF1_310028</name>
</gene>
<dbReference type="AlphaFoldDB" id="A0A2U3KY06"/>
<protein>
    <submittedName>
        <fullName evidence="1">Uncharacterized protein</fullName>
    </submittedName>
</protein>
<proteinExistence type="predicted"/>
<evidence type="ECO:0000313" key="2">
    <source>
        <dbReference type="Proteomes" id="UP000238916"/>
    </source>
</evidence>